<keyword evidence="3" id="KW-0804">Transcription</keyword>
<reference evidence="6" key="1">
    <citation type="journal article" date="2019" name="Int. J. Syst. Evol. Microbiol.">
        <title>The Global Catalogue of Microorganisms (GCM) 10K type strain sequencing project: providing services to taxonomists for standard genome sequencing and annotation.</title>
        <authorList>
            <consortium name="The Broad Institute Genomics Platform"/>
            <consortium name="The Broad Institute Genome Sequencing Center for Infectious Disease"/>
            <person name="Wu L."/>
            <person name="Ma J."/>
        </authorList>
    </citation>
    <scope>NUCLEOTIDE SEQUENCE [LARGE SCALE GENOMIC DNA]</scope>
    <source>
        <strain evidence="6">CGMCC 4.7152</strain>
    </source>
</reference>
<evidence type="ECO:0000313" key="5">
    <source>
        <dbReference type="EMBL" id="MFC5004476.1"/>
    </source>
</evidence>
<dbReference type="Pfam" id="PF25873">
    <property type="entry name" value="WHD_MalT"/>
    <property type="match status" value="1"/>
</dbReference>
<keyword evidence="6" id="KW-1185">Reference proteome</keyword>
<evidence type="ECO:0000256" key="3">
    <source>
        <dbReference type="ARBA" id="ARBA00023163"/>
    </source>
</evidence>
<proteinExistence type="predicted"/>
<keyword evidence="2" id="KW-0238">DNA-binding</keyword>
<evidence type="ECO:0000256" key="2">
    <source>
        <dbReference type="ARBA" id="ARBA00023125"/>
    </source>
</evidence>
<dbReference type="PROSITE" id="PS50043">
    <property type="entry name" value="HTH_LUXR_2"/>
    <property type="match status" value="1"/>
</dbReference>
<dbReference type="Proteomes" id="UP001595912">
    <property type="component" value="Unassembled WGS sequence"/>
</dbReference>
<dbReference type="PANTHER" id="PTHR44688">
    <property type="entry name" value="DNA-BINDING TRANSCRIPTIONAL ACTIVATOR DEVR_DOSR"/>
    <property type="match status" value="1"/>
</dbReference>
<sequence length="733" mass="79268">MLDDPAVGAVTMPAAKRLYRPRLHRALDRADQHGVTTVLAPAGAGKTELATVWLRTVPAPHRTAYVQVAQCPDGRWWCPAALPARWWPAGATTFEDWLDQLRQQGGGATPCTVVLDGAETAAPGVLAQLDRLVTALPVHVVLCGRHAPAPADSAPGGESLFPALNGADLAFTPAETADLCDRHHLMLRPATIRRLCAVTEGWAAGVVVAIAALAGEPHNPDTVLDRLERTGAGLHEYVQNEVLAELPADVADAVQASSIVETVNPELFTALTGRTDSADILADLARNDMFAYRLNPASPWYRYRRLWRAAIVTALHEQDPATARELHRRAASWYGLHHQPAEALRHAIAGQGPTLTAAASPPTATGRAVIGTGVPAGIAEAWLALSHGRPDLAQAAIDATGAGPALPTGDAPDTAQLRVRAVIAFQRGHLRKAARHADRIRAVLHEHGITGAEDEGWALLVLAGVAIARGRAKQAHRHLYRLAAELRQPDPQIVAGERFHTALLEHQQGRHATALRHVERLITDGVDTLVIPCWAPRALRIDALLAIDLSSDARRHWNHDARVLPPVVADLIAAKLLLLEETTPEVRRRIDRRLQPHLQNPPASLLHDIEVRLILAADAYRHGDAAHAVHLERQAAALAAAEDIHHPRFLDPRRPHGPRPAAPQHPEAHTVPLTAAETAVCELLQGFLTVTEIADALKVSPNTVKTHMSGIYRKLGVHRRRDAVRRARELGLF</sequence>
<dbReference type="RefSeq" id="WP_380124417.1">
    <property type="nucleotide sequence ID" value="NZ_JBHSIU010000066.1"/>
</dbReference>
<dbReference type="SUPFAM" id="SSF46894">
    <property type="entry name" value="C-terminal effector domain of the bipartite response regulators"/>
    <property type="match status" value="1"/>
</dbReference>
<protein>
    <submittedName>
        <fullName evidence="5">LuxR C-terminal-related transcriptional regulator</fullName>
    </submittedName>
</protein>
<dbReference type="InterPro" id="IPR016032">
    <property type="entry name" value="Sig_transdc_resp-reg_C-effctor"/>
</dbReference>
<accession>A0ABV9W9M7</accession>
<dbReference type="EMBL" id="JBHSIU010000066">
    <property type="protein sequence ID" value="MFC5004476.1"/>
    <property type="molecule type" value="Genomic_DNA"/>
</dbReference>
<feature type="domain" description="HTH luxR-type" evidence="4">
    <location>
        <begin position="666"/>
        <end position="731"/>
    </location>
</feature>
<dbReference type="InterPro" id="IPR059106">
    <property type="entry name" value="WHD_MalT"/>
</dbReference>
<evidence type="ECO:0000256" key="1">
    <source>
        <dbReference type="ARBA" id="ARBA00023015"/>
    </source>
</evidence>
<dbReference type="Gene3D" id="1.10.10.10">
    <property type="entry name" value="Winged helix-like DNA-binding domain superfamily/Winged helix DNA-binding domain"/>
    <property type="match status" value="1"/>
</dbReference>
<keyword evidence="1" id="KW-0805">Transcription regulation</keyword>
<dbReference type="CDD" id="cd06170">
    <property type="entry name" value="LuxR_C_like"/>
    <property type="match status" value="1"/>
</dbReference>
<name>A0ABV9W9M7_9ACTN</name>
<organism evidence="5 6">
    <name type="scientific">Dactylosporangium cerinum</name>
    <dbReference type="NCBI Taxonomy" id="1434730"/>
    <lineage>
        <taxon>Bacteria</taxon>
        <taxon>Bacillati</taxon>
        <taxon>Actinomycetota</taxon>
        <taxon>Actinomycetes</taxon>
        <taxon>Micromonosporales</taxon>
        <taxon>Micromonosporaceae</taxon>
        <taxon>Dactylosporangium</taxon>
    </lineage>
</organism>
<dbReference type="InterPro" id="IPR036388">
    <property type="entry name" value="WH-like_DNA-bd_sf"/>
</dbReference>
<dbReference type="InterPro" id="IPR011990">
    <property type="entry name" value="TPR-like_helical_dom_sf"/>
</dbReference>
<evidence type="ECO:0000313" key="6">
    <source>
        <dbReference type="Proteomes" id="UP001595912"/>
    </source>
</evidence>
<evidence type="ECO:0000259" key="4">
    <source>
        <dbReference type="PROSITE" id="PS50043"/>
    </source>
</evidence>
<comment type="caution">
    <text evidence="5">The sequence shown here is derived from an EMBL/GenBank/DDBJ whole genome shotgun (WGS) entry which is preliminary data.</text>
</comment>
<dbReference type="Pfam" id="PF00196">
    <property type="entry name" value="GerE"/>
    <property type="match status" value="1"/>
</dbReference>
<dbReference type="SUPFAM" id="SSF48452">
    <property type="entry name" value="TPR-like"/>
    <property type="match status" value="1"/>
</dbReference>
<dbReference type="InterPro" id="IPR000792">
    <property type="entry name" value="Tscrpt_reg_LuxR_C"/>
</dbReference>
<gene>
    <name evidence="5" type="ORF">ACFPIJ_42450</name>
</gene>
<dbReference type="SMART" id="SM00421">
    <property type="entry name" value="HTH_LUXR"/>
    <property type="match status" value="1"/>
</dbReference>
<dbReference type="PANTHER" id="PTHR44688:SF16">
    <property type="entry name" value="DNA-BINDING TRANSCRIPTIONAL ACTIVATOR DEVR_DOSR"/>
    <property type="match status" value="1"/>
</dbReference>